<evidence type="ECO:0000256" key="1">
    <source>
        <dbReference type="SAM" id="Phobius"/>
    </source>
</evidence>
<gene>
    <name evidence="2" type="ORF">A2112_01890</name>
</gene>
<feature type="transmembrane region" description="Helical" evidence="1">
    <location>
        <begin position="31"/>
        <end position="50"/>
    </location>
</feature>
<protein>
    <submittedName>
        <fullName evidence="2">Uncharacterized protein</fullName>
    </submittedName>
</protein>
<feature type="transmembrane region" description="Helical" evidence="1">
    <location>
        <begin position="71"/>
        <end position="91"/>
    </location>
</feature>
<keyword evidence="1" id="KW-0812">Transmembrane</keyword>
<sequence>MKLSQGIRIDRPPPEFANLRNLTIPKLIPPLINLVIIATVVLFIFSLLLGGLKLILSGGNKEKTSEAWRQVLNALLGIAIVFGTWAIITFLEQFFGVELTTIQLPSAR</sequence>
<name>A0A1F7WL76_9BACT</name>
<comment type="caution">
    <text evidence="2">The sequence shown here is derived from an EMBL/GenBank/DDBJ whole genome shotgun (WGS) entry which is preliminary data.</text>
</comment>
<dbReference type="Proteomes" id="UP000177091">
    <property type="component" value="Unassembled WGS sequence"/>
</dbReference>
<reference evidence="2 3" key="1">
    <citation type="journal article" date="2016" name="Nat. Commun.">
        <title>Thousands of microbial genomes shed light on interconnected biogeochemical processes in an aquifer system.</title>
        <authorList>
            <person name="Anantharaman K."/>
            <person name="Brown C.T."/>
            <person name="Hug L.A."/>
            <person name="Sharon I."/>
            <person name="Castelle C.J."/>
            <person name="Probst A.J."/>
            <person name="Thomas B.C."/>
            <person name="Singh A."/>
            <person name="Wilkins M.J."/>
            <person name="Karaoz U."/>
            <person name="Brodie E.L."/>
            <person name="Williams K.H."/>
            <person name="Hubbard S.S."/>
            <person name="Banfield J.F."/>
        </authorList>
    </citation>
    <scope>NUCLEOTIDE SEQUENCE [LARGE SCALE GENOMIC DNA]</scope>
</reference>
<accession>A0A1F7WL76</accession>
<keyword evidence="1" id="KW-1133">Transmembrane helix</keyword>
<proteinExistence type="predicted"/>
<evidence type="ECO:0000313" key="3">
    <source>
        <dbReference type="Proteomes" id="UP000177091"/>
    </source>
</evidence>
<dbReference type="AlphaFoldDB" id="A0A1F7WL76"/>
<keyword evidence="1" id="KW-0472">Membrane</keyword>
<evidence type="ECO:0000313" key="2">
    <source>
        <dbReference type="EMBL" id="OGM03586.1"/>
    </source>
</evidence>
<organism evidence="2 3">
    <name type="scientific">Candidatus Woesebacteria bacterium GWA1_42_12</name>
    <dbReference type="NCBI Taxonomy" id="1802472"/>
    <lineage>
        <taxon>Bacteria</taxon>
        <taxon>Candidatus Woeseibacteriota</taxon>
    </lineage>
</organism>
<dbReference type="EMBL" id="MGFK01000034">
    <property type="protein sequence ID" value="OGM03586.1"/>
    <property type="molecule type" value="Genomic_DNA"/>
</dbReference>